<reference evidence="2" key="1">
    <citation type="journal article" date="2019" name="Sci. Rep.">
        <title>Draft genome of Tanacetum cinerariifolium, the natural source of mosquito coil.</title>
        <authorList>
            <person name="Yamashiro T."/>
            <person name="Shiraishi A."/>
            <person name="Satake H."/>
            <person name="Nakayama K."/>
        </authorList>
    </citation>
    <scope>NUCLEOTIDE SEQUENCE</scope>
</reference>
<dbReference type="AlphaFoldDB" id="A0A699S0F2"/>
<feature type="non-terminal residue" evidence="2">
    <location>
        <position position="1"/>
    </location>
</feature>
<dbReference type="EMBL" id="BKCJ011128575">
    <property type="protein sequence ID" value="GFC90868.1"/>
    <property type="molecule type" value="Genomic_DNA"/>
</dbReference>
<evidence type="ECO:0000256" key="1">
    <source>
        <dbReference type="SAM" id="MobiDB-lite"/>
    </source>
</evidence>
<comment type="caution">
    <text evidence="2">The sequence shown here is derived from an EMBL/GenBank/DDBJ whole genome shotgun (WGS) entry which is preliminary data.</text>
</comment>
<feature type="region of interest" description="Disordered" evidence="1">
    <location>
        <begin position="63"/>
        <end position="120"/>
    </location>
</feature>
<feature type="compositionally biased region" description="Polar residues" evidence="1">
    <location>
        <begin position="71"/>
        <end position="105"/>
    </location>
</feature>
<name>A0A699S0F2_TANCI</name>
<protein>
    <recommendedName>
        <fullName evidence="3">Reverse transcriptase domain-containing protein</fullName>
    </recommendedName>
</protein>
<organism evidence="2">
    <name type="scientific">Tanacetum cinerariifolium</name>
    <name type="common">Dalmatian daisy</name>
    <name type="synonym">Chrysanthemum cinerariifolium</name>
    <dbReference type="NCBI Taxonomy" id="118510"/>
    <lineage>
        <taxon>Eukaryota</taxon>
        <taxon>Viridiplantae</taxon>
        <taxon>Streptophyta</taxon>
        <taxon>Embryophyta</taxon>
        <taxon>Tracheophyta</taxon>
        <taxon>Spermatophyta</taxon>
        <taxon>Magnoliopsida</taxon>
        <taxon>eudicotyledons</taxon>
        <taxon>Gunneridae</taxon>
        <taxon>Pentapetalae</taxon>
        <taxon>asterids</taxon>
        <taxon>campanulids</taxon>
        <taxon>Asterales</taxon>
        <taxon>Asteraceae</taxon>
        <taxon>Asteroideae</taxon>
        <taxon>Anthemideae</taxon>
        <taxon>Anthemidinae</taxon>
        <taxon>Tanacetum</taxon>
    </lineage>
</organism>
<gene>
    <name evidence="2" type="ORF">Tci_862838</name>
</gene>
<evidence type="ECO:0000313" key="2">
    <source>
        <dbReference type="EMBL" id="GFC90868.1"/>
    </source>
</evidence>
<proteinExistence type="predicted"/>
<feature type="non-terminal residue" evidence="2">
    <location>
        <position position="120"/>
    </location>
</feature>
<sequence>NSSTSGVSPDVAELKDMVKTLLLDKNSQNQSPAPVKAVKESYVTCGGAHSYRNCPAIDGNVVEDEPEATTDMVNPTNNKNTEDVQPQVVQSESLILTSNPVTSPISEPAIASVSASKPNP</sequence>
<evidence type="ECO:0008006" key="3">
    <source>
        <dbReference type="Google" id="ProtNLM"/>
    </source>
</evidence>
<accession>A0A699S0F2</accession>